<evidence type="ECO:0000256" key="3">
    <source>
        <dbReference type="PIRSR" id="PIRSR004848-1"/>
    </source>
</evidence>
<accession>A0A1M7ZI29</accession>
<organism evidence="6 7">
    <name type="scientific">Pseudoxanthobacter soli DSM 19599</name>
    <dbReference type="NCBI Taxonomy" id="1123029"/>
    <lineage>
        <taxon>Bacteria</taxon>
        <taxon>Pseudomonadati</taxon>
        <taxon>Pseudomonadota</taxon>
        <taxon>Alphaproteobacteria</taxon>
        <taxon>Hyphomicrobiales</taxon>
        <taxon>Segnochrobactraceae</taxon>
        <taxon>Pseudoxanthobacter</taxon>
    </lineage>
</organism>
<evidence type="ECO:0000256" key="2">
    <source>
        <dbReference type="HAMAP-Rule" id="MF_02087"/>
    </source>
</evidence>
<dbReference type="PIRSF" id="PIRSF004848">
    <property type="entry name" value="YBL036c_PLPDEIII"/>
    <property type="match status" value="1"/>
</dbReference>
<dbReference type="PANTHER" id="PTHR10146">
    <property type="entry name" value="PROLINE SYNTHETASE CO-TRANSCRIBED BACTERIAL HOMOLOG PROTEIN"/>
    <property type="match status" value="1"/>
</dbReference>
<dbReference type="Proteomes" id="UP000186406">
    <property type="component" value="Unassembled WGS sequence"/>
</dbReference>
<gene>
    <name evidence="6" type="ORF">SAMN02745172_01744</name>
</gene>
<dbReference type="InterPro" id="IPR011078">
    <property type="entry name" value="PyrdxlP_homeostasis"/>
</dbReference>
<dbReference type="CDD" id="cd00635">
    <property type="entry name" value="PLPDE_III_YBL036c_like"/>
    <property type="match status" value="1"/>
</dbReference>
<comment type="cofactor">
    <cofactor evidence="3">
        <name>pyridoxal 5'-phosphate</name>
        <dbReference type="ChEBI" id="CHEBI:597326"/>
    </cofactor>
</comment>
<evidence type="ECO:0000256" key="1">
    <source>
        <dbReference type="ARBA" id="ARBA00022898"/>
    </source>
</evidence>
<reference evidence="6 7" key="1">
    <citation type="submission" date="2016-12" db="EMBL/GenBank/DDBJ databases">
        <authorList>
            <person name="Song W.-J."/>
            <person name="Kurnit D.M."/>
        </authorList>
    </citation>
    <scope>NUCLEOTIDE SEQUENCE [LARGE SCALE GENOMIC DNA]</scope>
    <source>
        <strain evidence="6 7">DSM 19599</strain>
    </source>
</reference>
<evidence type="ECO:0000313" key="6">
    <source>
        <dbReference type="EMBL" id="SHO64533.1"/>
    </source>
</evidence>
<dbReference type="NCBIfam" id="TIGR00044">
    <property type="entry name" value="YggS family pyridoxal phosphate-dependent enzyme"/>
    <property type="match status" value="1"/>
</dbReference>
<dbReference type="AlphaFoldDB" id="A0A1M7ZI29"/>
<dbReference type="OrthoDB" id="9804072at2"/>
<dbReference type="HAMAP" id="MF_02087">
    <property type="entry name" value="PLP_homeostasis"/>
    <property type="match status" value="1"/>
</dbReference>
<dbReference type="EMBL" id="FRXO01000003">
    <property type="protein sequence ID" value="SHO64533.1"/>
    <property type="molecule type" value="Genomic_DNA"/>
</dbReference>
<dbReference type="Gene3D" id="3.20.20.10">
    <property type="entry name" value="Alanine racemase"/>
    <property type="match status" value="1"/>
</dbReference>
<dbReference type="InterPro" id="IPR001608">
    <property type="entry name" value="Ala_racemase_N"/>
</dbReference>
<dbReference type="PANTHER" id="PTHR10146:SF14">
    <property type="entry name" value="PYRIDOXAL PHOSPHATE HOMEOSTASIS PROTEIN"/>
    <property type="match status" value="1"/>
</dbReference>
<dbReference type="RefSeq" id="WP_073627653.1">
    <property type="nucleotide sequence ID" value="NZ_FRXO01000003.1"/>
</dbReference>
<comment type="similarity">
    <text evidence="2 4">Belongs to the pyridoxal phosphate-binding protein YggS/PROSC family.</text>
</comment>
<evidence type="ECO:0000313" key="7">
    <source>
        <dbReference type="Proteomes" id="UP000186406"/>
    </source>
</evidence>
<feature type="modified residue" description="N6-(pyridoxal phosphate)lysine" evidence="2 3">
    <location>
        <position position="46"/>
    </location>
</feature>
<name>A0A1M7ZI29_9HYPH</name>
<sequence length="237" mass="25046">MTDLENAPSFAGEAAARLDDIRRRIARAERTAGRPEGSVTLIAVSKTFPAEAVEPLIAAGQRVYGENRVQEAKAKFPALKAAHPDLELHLIGPLQSNKAREAVALFDAIHTIDREKIAAAVAEEAARAGRMPRLFVQVNTGEEPQKAGIAPREAVAFVARCRETFGLAIAGLMAIPPADEPPGPHFALLRKLSEEAGAPLLSIGMSADFETAINFGATHVRVGSALFGGRSYPPAGA</sequence>
<dbReference type="STRING" id="1123029.SAMN02745172_01744"/>
<evidence type="ECO:0000256" key="4">
    <source>
        <dbReference type="RuleBase" id="RU004514"/>
    </source>
</evidence>
<dbReference type="FunFam" id="3.20.20.10:FF:000018">
    <property type="entry name" value="Pyridoxal phosphate homeostasis protein"/>
    <property type="match status" value="1"/>
</dbReference>
<protein>
    <recommendedName>
        <fullName evidence="2">Pyridoxal phosphate homeostasis protein</fullName>
        <shortName evidence="2">PLP homeostasis protein</shortName>
    </recommendedName>
</protein>
<dbReference type="InterPro" id="IPR029066">
    <property type="entry name" value="PLP-binding_barrel"/>
</dbReference>
<comment type="function">
    <text evidence="2">Pyridoxal 5'-phosphate (PLP)-binding protein, which is involved in PLP homeostasis.</text>
</comment>
<proteinExistence type="inferred from homology"/>
<feature type="domain" description="Alanine racemase N-terminal" evidence="5">
    <location>
        <begin position="18"/>
        <end position="230"/>
    </location>
</feature>
<dbReference type="SUPFAM" id="SSF51419">
    <property type="entry name" value="PLP-binding barrel"/>
    <property type="match status" value="1"/>
</dbReference>
<dbReference type="Pfam" id="PF01168">
    <property type="entry name" value="Ala_racemase_N"/>
    <property type="match status" value="1"/>
</dbReference>
<evidence type="ECO:0000259" key="5">
    <source>
        <dbReference type="Pfam" id="PF01168"/>
    </source>
</evidence>
<keyword evidence="1 2" id="KW-0663">Pyridoxal phosphate</keyword>
<keyword evidence="7" id="KW-1185">Reference proteome</keyword>
<dbReference type="GO" id="GO:0030170">
    <property type="term" value="F:pyridoxal phosphate binding"/>
    <property type="evidence" value="ECO:0007669"/>
    <property type="project" value="UniProtKB-UniRule"/>
</dbReference>